<keyword evidence="3" id="KW-1185">Reference proteome</keyword>
<protein>
    <recommendedName>
        <fullName evidence="4">RNase III domain-containing protein</fullName>
    </recommendedName>
</protein>
<dbReference type="OrthoDB" id="276577at2759"/>
<feature type="region of interest" description="Disordered" evidence="1">
    <location>
        <begin position="248"/>
        <end position="311"/>
    </location>
</feature>
<dbReference type="AlphaFoldDB" id="A0A0S4JPU3"/>
<dbReference type="OMA" id="VPFDTNG"/>
<organism evidence="2 3">
    <name type="scientific">Bodo saltans</name>
    <name type="common">Flagellated protozoan</name>
    <dbReference type="NCBI Taxonomy" id="75058"/>
    <lineage>
        <taxon>Eukaryota</taxon>
        <taxon>Discoba</taxon>
        <taxon>Euglenozoa</taxon>
        <taxon>Kinetoplastea</taxon>
        <taxon>Metakinetoplastina</taxon>
        <taxon>Eubodonida</taxon>
        <taxon>Bodonidae</taxon>
        <taxon>Bodo</taxon>
    </lineage>
</organism>
<sequence length="548" mass="59890">MICRTLFFRAALRPQLRLDRLAVMLKDQQVPNAPWDSRPVHTLPPTLQALFAPLFASNSFVFENHQLTMLGDTLVDKYLSEVLLDYFLDMGIVVTTNTAKLVNSVFHNHFSMRRLAEDIGLMNLSTPPEPHVTAAGIADLSFLEAAEAGPSPSDVAGTSFDVSLLTCGQSSLGWKFSHFIGALHRCYGDDAVTLLLDSLFGLKSSSNLVGKSTEWLYELVKRFSSMHVAEALLAAQGISAEFVGSSEYVGPEDVSESPNTGQEGKDSSNAEFSEETDDGASESPNVGNAVGEVRHSGPQKPETSIRGFQITTTGPDGSLLSVAPSHDTAQSLKTPLAGPDFINALEIWRNQALQHGEVSSLNELATTVSNGWLSPEEHASEKRGAAYRGFVDFSTVALFADVAGVAHPISGKRVFRVNFKNQIRDKPFFDKLSEFRDGLPVDTFRVNFKNQIRDKPFFDKLSEFRDGLPVDTNGMSVPEYLKSINSSHRRVFDVALVVDGTKVLGRATSSTYSEGRVAVSQAYLMRTLRDLSVLSATARRGEQRSDEA</sequence>
<accession>A0A0S4JPU3</accession>
<evidence type="ECO:0008006" key="4">
    <source>
        <dbReference type="Google" id="ProtNLM"/>
    </source>
</evidence>
<dbReference type="Proteomes" id="UP000051952">
    <property type="component" value="Unassembled WGS sequence"/>
</dbReference>
<name>A0A0S4JPU3_BODSA</name>
<dbReference type="VEuPathDB" id="TriTrypDB:BSAL_36790"/>
<evidence type="ECO:0000313" key="3">
    <source>
        <dbReference type="Proteomes" id="UP000051952"/>
    </source>
</evidence>
<evidence type="ECO:0000256" key="1">
    <source>
        <dbReference type="SAM" id="MobiDB-lite"/>
    </source>
</evidence>
<evidence type="ECO:0000313" key="2">
    <source>
        <dbReference type="EMBL" id="CUG92340.1"/>
    </source>
</evidence>
<gene>
    <name evidence="2" type="ORF">BSAL_36790</name>
</gene>
<reference evidence="3" key="1">
    <citation type="submission" date="2015-09" db="EMBL/GenBank/DDBJ databases">
        <authorList>
            <consortium name="Pathogen Informatics"/>
        </authorList>
    </citation>
    <scope>NUCLEOTIDE SEQUENCE [LARGE SCALE GENOMIC DNA]</scope>
    <source>
        <strain evidence="3">Lake Konstanz</strain>
    </source>
</reference>
<proteinExistence type="predicted"/>
<dbReference type="EMBL" id="CYKH01002032">
    <property type="protein sequence ID" value="CUG92340.1"/>
    <property type="molecule type" value="Genomic_DNA"/>
</dbReference>